<evidence type="ECO:0000256" key="2">
    <source>
        <dbReference type="ARBA" id="ARBA00007090"/>
    </source>
</evidence>
<dbReference type="Pfam" id="PF00905">
    <property type="entry name" value="Transpeptidase"/>
    <property type="match status" value="1"/>
</dbReference>
<evidence type="ECO:0000256" key="9">
    <source>
        <dbReference type="ARBA" id="ARBA00023268"/>
    </source>
</evidence>
<evidence type="ECO:0000256" key="8">
    <source>
        <dbReference type="ARBA" id="ARBA00022801"/>
    </source>
</evidence>
<feature type="compositionally biased region" description="Basic and acidic residues" evidence="12">
    <location>
        <begin position="139"/>
        <end position="159"/>
    </location>
</feature>
<keyword evidence="9" id="KW-0511">Multifunctional enzyme</keyword>
<evidence type="ECO:0000313" key="16">
    <source>
        <dbReference type="Proteomes" id="UP001549321"/>
    </source>
</evidence>
<evidence type="ECO:0000256" key="5">
    <source>
        <dbReference type="ARBA" id="ARBA00022670"/>
    </source>
</evidence>
<feature type="compositionally biased region" description="Basic and acidic residues" evidence="12">
    <location>
        <begin position="102"/>
        <end position="129"/>
    </location>
</feature>
<dbReference type="EC" id="2.4.99.28" evidence="10"/>
<dbReference type="GO" id="GO:0016757">
    <property type="term" value="F:glycosyltransferase activity"/>
    <property type="evidence" value="ECO:0007669"/>
    <property type="project" value="UniProtKB-KW"/>
</dbReference>
<dbReference type="InterPro" id="IPR036950">
    <property type="entry name" value="PBP_transglycosylase"/>
</dbReference>
<reference evidence="15 16" key="1">
    <citation type="submission" date="2024-06" db="EMBL/GenBank/DDBJ databases">
        <title>Sorghum-associated microbial communities from plants grown in Nebraska, USA.</title>
        <authorList>
            <person name="Schachtman D."/>
        </authorList>
    </citation>
    <scope>NUCLEOTIDE SEQUENCE [LARGE SCALE GENOMIC DNA]</scope>
    <source>
        <strain evidence="15 16">3207</strain>
    </source>
</reference>
<dbReference type="Proteomes" id="UP001549321">
    <property type="component" value="Unassembled WGS sequence"/>
</dbReference>
<evidence type="ECO:0000256" key="1">
    <source>
        <dbReference type="ARBA" id="ARBA00004752"/>
    </source>
</evidence>
<dbReference type="Gene3D" id="3.40.710.10">
    <property type="entry name" value="DD-peptidase/beta-lactamase superfamily"/>
    <property type="match status" value="1"/>
</dbReference>
<evidence type="ECO:0000313" key="15">
    <source>
        <dbReference type="EMBL" id="MET4635689.1"/>
    </source>
</evidence>
<dbReference type="EMBL" id="JBEPSM010000003">
    <property type="protein sequence ID" value="MET4635689.1"/>
    <property type="molecule type" value="Genomic_DNA"/>
</dbReference>
<comment type="catalytic activity">
    <reaction evidence="11">
        <text>[GlcNAc-(1-&gt;4)-Mur2Ac(oyl-L-Ala-gamma-D-Glu-L-Lys-D-Ala-D-Ala)](n)-di-trans,octa-cis-undecaprenyl diphosphate + beta-D-GlcNAc-(1-&gt;4)-Mur2Ac(oyl-L-Ala-gamma-D-Glu-L-Lys-D-Ala-D-Ala)-di-trans,octa-cis-undecaprenyl diphosphate = [GlcNAc-(1-&gt;4)-Mur2Ac(oyl-L-Ala-gamma-D-Glu-L-Lys-D-Ala-D-Ala)](n+1)-di-trans,octa-cis-undecaprenyl diphosphate + di-trans,octa-cis-undecaprenyl diphosphate + H(+)</text>
        <dbReference type="Rhea" id="RHEA:23708"/>
        <dbReference type="Rhea" id="RHEA-COMP:9602"/>
        <dbReference type="Rhea" id="RHEA-COMP:9603"/>
        <dbReference type="ChEBI" id="CHEBI:15378"/>
        <dbReference type="ChEBI" id="CHEBI:58405"/>
        <dbReference type="ChEBI" id="CHEBI:60033"/>
        <dbReference type="ChEBI" id="CHEBI:78435"/>
        <dbReference type="EC" id="2.4.99.28"/>
    </reaction>
</comment>
<dbReference type="SUPFAM" id="SSF56601">
    <property type="entry name" value="beta-lactamase/transpeptidase-like"/>
    <property type="match status" value="1"/>
</dbReference>
<dbReference type="GO" id="GO:0009002">
    <property type="term" value="F:serine-type D-Ala-D-Ala carboxypeptidase activity"/>
    <property type="evidence" value="ECO:0007669"/>
    <property type="project" value="UniProtKB-EC"/>
</dbReference>
<proteinExistence type="inferred from homology"/>
<keyword evidence="16" id="KW-1185">Reference proteome</keyword>
<dbReference type="SUPFAM" id="SSF53955">
    <property type="entry name" value="Lysozyme-like"/>
    <property type="match status" value="1"/>
</dbReference>
<evidence type="ECO:0000256" key="10">
    <source>
        <dbReference type="ARBA" id="ARBA00044770"/>
    </source>
</evidence>
<dbReference type="InterPro" id="IPR012338">
    <property type="entry name" value="Beta-lactam/transpept-like"/>
</dbReference>
<protein>
    <recommendedName>
        <fullName evidence="10">peptidoglycan glycosyltransferase</fullName>
        <ecNumber evidence="10">2.4.99.28</ecNumber>
    </recommendedName>
</protein>
<evidence type="ECO:0000256" key="11">
    <source>
        <dbReference type="ARBA" id="ARBA00049902"/>
    </source>
</evidence>
<comment type="similarity">
    <text evidence="3">In the N-terminal section; belongs to the glycosyltransferase 51 family.</text>
</comment>
<keyword evidence="5" id="KW-0645">Protease</keyword>
<organism evidence="15 16">
    <name type="scientific">Kaistia defluvii</name>
    <dbReference type="NCBI Taxonomy" id="410841"/>
    <lineage>
        <taxon>Bacteria</taxon>
        <taxon>Pseudomonadati</taxon>
        <taxon>Pseudomonadota</taxon>
        <taxon>Alphaproteobacteria</taxon>
        <taxon>Hyphomicrobiales</taxon>
        <taxon>Kaistiaceae</taxon>
        <taxon>Kaistia</taxon>
    </lineage>
</organism>
<dbReference type="NCBIfam" id="TIGR02074">
    <property type="entry name" value="PBP_1a_fam"/>
    <property type="match status" value="1"/>
</dbReference>
<evidence type="ECO:0000256" key="7">
    <source>
        <dbReference type="ARBA" id="ARBA00022679"/>
    </source>
</evidence>
<evidence type="ECO:0000256" key="6">
    <source>
        <dbReference type="ARBA" id="ARBA00022676"/>
    </source>
</evidence>
<accession>A0ABV2R333</accession>
<dbReference type="Gene3D" id="1.10.3810.10">
    <property type="entry name" value="Biosynthetic peptidoglycan transglycosylase-like"/>
    <property type="match status" value="1"/>
</dbReference>
<comment type="similarity">
    <text evidence="2">In the C-terminal section; belongs to the transpeptidase family.</text>
</comment>
<feature type="region of interest" description="Disordered" evidence="12">
    <location>
        <begin position="825"/>
        <end position="940"/>
    </location>
</feature>
<feature type="domain" description="Penicillin-binding protein transpeptidase" evidence="13">
    <location>
        <begin position="532"/>
        <end position="793"/>
    </location>
</feature>
<dbReference type="PANTHER" id="PTHR32282">
    <property type="entry name" value="BINDING PROTEIN TRANSPEPTIDASE, PUTATIVE-RELATED"/>
    <property type="match status" value="1"/>
</dbReference>
<keyword evidence="4 15" id="KW-0121">Carboxypeptidase</keyword>
<evidence type="ECO:0000256" key="12">
    <source>
        <dbReference type="SAM" id="MobiDB-lite"/>
    </source>
</evidence>
<dbReference type="InterPro" id="IPR001460">
    <property type="entry name" value="PCN-bd_Tpept"/>
</dbReference>
<feature type="compositionally biased region" description="Basic and acidic residues" evidence="12">
    <location>
        <begin position="82"/>
        <end position="92"/>
    </location>
</feature>
<keyword evidence="6 15" id="KW-0328">Glycosyltransferase</keyword>
<evidence type="ECO:0000256" key="4">
    <source>
        <dbReference type="ARBA" id="ARBA00022645"/>
    </source>
</evidence>
<feature type="compositionally biased region" description="Basic residues" evidence="12">
    <location>
        <begin position="187"/>
        <end position="208"/>
    </location>
</feature>
<feature type="compositionally biased region" description="Basic and acidic residues" evidence="12">
    <location>
        <begin position="22"/>
        <end position="52"/>
    </location>
</feature>
<feature type="domain" description="Glycosyl transferase family 51" evidence="14">
    <location>
        <begin position="272"/>
        <end position="443"/>
    </location>
</feature>
<keyword evidence="7 15" id="KW-0808">Transferase</keyword>
<dbReference type="Pfam" id="PF00912">
    <property type="entry name" value="Transgly"/>
    <property type="match status" value="1"/>
</dbReference>
<dbReference type="InterPro" id="IPR001264">
    <property type="entry name" value="Glyco_trans_51"/>
</dbReference>
<evidence type="ECO:0000259" key="14">
    <source>
        <dbReference type="Pfam" id="PF00912"/>
    </source>
</evidence>
<feature type="compositionally biased region" description="Basic and acidic residues" evidence="12">
    <location>
        <begin position="60"/>
        <end position="73"/>
    </location>
</feature>
<evidence type="ECO:0000256" key="3">
    <source>
        <dbReference type="ARBA" id="ARBA00007739"/>
    </source>
</evidence>
<name>A0ABV2R333_9HYPH</name>
<evidence type="ECO:0000259" key="13">
    <source>
        <dbReference type="Pfam" id="PF00905"/>
    </source>
</evidence>
<comment type="pathway">
    <text evidence="1">Cell wall biogenesis; peptidoglycan biosynthesis.</text>
</comment>
<sequence>MRPRAPYRPFGLEDETGMARPPRSERIEPVLDKPQDPDEGEFDIRLGADDRPAGGFAPRAPRERGDRDAETRSEPGFGAVRGEPEFGAERQEPGFGPARSEPGSRKAGATERREPGLALERTGRRREAPEPEPEAAPRAARERREPELGAADRRGRPPEPEPFEDDIEDAEFIDLGEDDPMADSRRSKSRRSKAPARKKARSGGRKRSSGGSGIGKWVPRGIKWTVILMFWGTIALAGGIAWYATQLPSTANWSVPKRPPNIKVLANDGTLIANRGDTGGESVRIEELPPYLSQAVMAIEDRRFQSHFGVDPLGLLRAAYVNFRSGYVVQGGSTVTQQLAKNLFLKPERTMDRKIQEAIMAIWLETKYSKAQIMESYLNRVYLGAGAYGVDAASRRYFGKSARDISLKEAAMLAGLLKAPSTYAPTSDPAAANSRANVVLGAMREAGFITADQAKQAASITIKAQSEGEGGAGRYVADWVADLVPEVVGALDQDVIVETTIDPRLEDMAGKALTEALDKSGKSFGVSQGALVAVDGTGAVRAMVGGRDYKQSQFNRAVDAKRQPGSAFKPFVYLSALEYGMVPETVRVDEPTRIGNWEPKNYEKMYKGPVSLQTALALSINTVAVQLANEVGPDRVIKTAERLGITSPLQPNPSIALGTSEVSLLELTDAYVPFANGGYSAKPHVIARVKNVAGKTLYEHPSVKATQIIDPLYVGMMNSMMTDTLARGTGRKAAIAGWQAAGKTGTTNDSKDAWFVGYTANLTTGVWLGNDDSKPTKRMTGGSLPAQIWNRFMTEAHKGVAVAALPGNYAYRDPAETAQDLYQNGQYVGPEQGGLVDEYGQVVGSGAPPQRQPAYEQPPANGQPTPQYRDPQPSQPDYGGYGDPESPDGGWNDGGDYQAPPPGARIYRDGDPSYGVERGGPVPPAGVGEDGQAGVYQARPHRRNLLDRLFGG</sequence>
<gene>
    <name evidence="15" type="ORF">ABIE08_003640</name>
</gene>
<comment type="caution">
    <text evidence="15">The sequence shown here is derived from an EMBL/GenBank/DDBJ whole genome shotgun (WGS) entry which is preliminary data.</text>
</comment>
<feature type="compositionally biased region" description="Acidic residues" evidence="12">
    <location>
        <begin position="161"/>
        <end position="181"/>
    </location>
</feature>
<dbReference type="PANTHER" id="PTHR32282:SF33">
    <property type="entry name" value="PEPTIDOGLYCAN GLYCOSYLTRANSFERASE"/>
    <property type="match status" value="1"/>
</dbReference>
<dbReference type="InterPro" id="IPR050396">
    <property type="entry name" value="Glycosyltr_51/Transpeptidase"/>
</dbReference>
<dbReference type="InterPro" id="IPR023346">
    <property type="entry name" value="Lysozyme-like_dom_sf"/>
</dbReference>
<keyword evidence="8 15" id="KW-0378">Hydrolase</keyword>
<feature type="region of interest" description="Disordered" evidence="12">
    <location>
        <begin position="1"/>
        <end position="214"/>
    </location>
</feature>